<keyword evidence="2" id="KW-1185">Reference proteome</keyword>
<dbReference type="Proteomes" id="UP000037020">
    <property type="component" value="Unassembled WGS sequence"/>
</dbReference>
<name>A0ABR5IXE4_9ACTN</name>
<organism evidence="1 2">
    <name type="scientific">Streptomyces varsoviensis</name>
    <dbReference type="NCBI Taxonomy" id="67373"/>
    <lineage>
        <taxon>Bacteria</taxon>
        <taxon>Bacillati</taxon>
        <taxon>Actinomycetota</taxon>
        <taxon>Actinomycetes</taxon>
        <taxon>Kitasatosporales</taxon>
        <taxon>Streptomycetaceae</taxon>
        <taxon>Streptomyces</taxon>
    </lineage>
</organism>
<sequence>AAVLGLHRLWKGEPYREADPHAVVARLQDSVRSSYDLLARPELDGLGWSDVHEGSCYYSGLEYYSHFDEPQEGVNSFHTGWATAKPVMRADAEAAVARLREHLTADGWSVTSDRTDPDLLELRLAHPDTGDSFMALWSGARSPLRISAGSDCVRTTTDWKPGGEG</sequence>
<protein>
    <submittedName>
        <fullName evidence="1">Uncharacterized protein</fullName>
    </submittedName>
</protein>
<proteinExistence type="predicted"/>
<evidence type="ECO:0000313" key="2">
    <source>
        <dbReference type="Proteomes" id="UP000037020"/>
    </source>
</evidence>
<evidence type="ECO:0000313" key="1">
    <source>
        <dbReference type="EMBL" id="KOG85833.1"/>
    </source>
</evidence>
<dbReference type="EMBL" id="LGUT01003170">
    <property type="protein sequence ID" value="KOG85833.1"/>
    <property type="molecule type" value="Genomic_DNA"/>
</dbReference>
<gene>
    <name evidence="1" type="ORF">ADK38_34465</name>
</gene>
<comment type="caution">
    <text evidence="1">The sequence shown here is derived from an EMBL/GenBank/DDBJ whole genome shotgun (WGS) entry which is preliminary data.</text>
</comment>
<accession>A0ABR5IXE4</accession>
<feature type="non-terminal residue" evidence="1">
    <location>
        <position position="1"/>
    </location>
</feature>
<reference evidence="1 2" key="1">
    <citation type="submission" date="2015-07" db="EMBL/GenBank/DDBJ databases">
        <authorList>
            <person name="Ju K.-S."/>
            <person name="Doroghazi J.R."/>
            <person name="Metcalf W.W."/>
        </authorList>
    </citation>
    <scope>NUCLEOTIDE SEQUENCE [LARGE SCALE GENOMIC DNA]</scope>
    <source>
        <strain evidence="1 2">NRRL B-3589</strain>
    </source>
</reference>